<dbReference type="STRING" id="946122.A0A0C2XIU6"/>
<evidence type="ECO:0000256" key="11">
    <source>
        <dbReference type="ARBA" id="ARBA00023242"/>
    </source>
</evidence>
<evidence type="ECO:0000313" key="16">
    <source>
        <dbReference type="Proteomes" id="UP000054549"/>
    </source>
</evidence>
<comment type="subcellular location">
    <subcellularLocation>
        <location evidence="2">Nucleus</location>
    </subcellularLocation>
</comment>
<name>A0A0C2XIU6_AMAMK</name>
<dbReference type="EMBL" id="KN818226">
    <property type="protein sequence ID" value="KIL69401.1"/>
    <property type="molecule type" value="Genomic_DNA"/>
</dbReference>
<dbReference type="GO" id="GO:0008270">
    <property type="term" value="F:zinc ion binding"/>
    <property type="evidence" value="ECO:0007669"/>
    <property type="project" value="UniProtKB-KW"/>
</dbReference>
<dbReference type="OrthoDB" id="3437960at2759"/>
<reference evidence="15 16" key="1">
    <citation type="submission" date="2014-04" db="EMBL/GenBank/DDBJ databases">
        <title>Evolutionary Origins and Diversification of the Mycorrhizal Mutualists.</title>
        <authorList>
            <consortium name="DOE Joint Genome Institute"/>
            <consortium name="Mycorrhizal Genomics Consortium"/>
            <person name="Kohler A."/>
            <person name="Kuo A."/>
            <person name="Nagy L.G."/>
            <person name="Floudas D."/>
            <person name="Copeland A."/>
            <person name="Barry K.W."/>
            <person name="Cichocki N."/>
            <person name="Veneault-Fourrey C."/>
            <person name="LaButti K."/>
            <person name="Lindquist E.A."/>
            <person name="Lipzen A."/>
            <person name="Lundell T."/>
            <person name="Morin E."/>
            <person name="Murat C."/>
            <person name="Riley R."/>
            <person name="Ohm R."/>
            <person name="Sun H."/>
            <person name="Tunlid A."/>
            <person name="Henrissat B."/>
            <person name="Grigoriev I.V."/>
            <person name="Hibbett D.S."/>
            <person name="Martin F."/>
        </authorList>
    </citation>
    <scope>NUCLEOTIDE SEQUENCE [LARGE SCALE GENOMIC DNA]</scope>
    <source>
        <strain evidence="15 16">Koide BX008</strain>
    </source>
</reference>
<dbReference type="FunFam" id="3.30.160.60:FF:000585">
    <property type="entry name" value="zinc finger protein 784"/>
    <property type="match status" value="1"/>
</dbReference>
<dbReference type="HOGENOM" id="CLU_029481_0_0_1"/>
<evidence type="ECO:0000256" key="5">
    <source>
        <dbReference type="ARBA" id="ARBA00022737"/>
    </source>
</evidence>
<dbReference type="Pfam" id="PF00096">
    <property type="entry name" value="zf-C2H2"/>
    <property type="match status" value="4"/>
</dbReference>
<evidence type="ECO:0000256" key="12">
    <source>
        <dbReference type="PROSITE-ProRule" id="PRU00042"/>
    </source>
</evidence>
<dbReference type="Proteomes" id="UP000054549">
    <property type="component" value="Unassembled WGS sequence"/>
</dbReference>
<dbReference type="GO" id="GO:0045944">
    <property type="term" value="P:positive regulation of transcription by RNA polymerase II"/>
    <property type="evidence" value="ECO:0007669"/>
    <property type="project" value="UniProtKB-ARBA"/>
</dbReference>
<dbReference type="InterPro" id="IPR013087">
    <property type="entry name" value="Znf_C2H2_type"/>
</dbReference>
<dbReference type="Gene3D" id="3.30.160.60">
    <property type="entry name" value="Classic Zinc Finger"/>
    <property type="match status" value="7"/>
</dbReference>
<comment type="function">
    <text evidence="1">May be involved in transcriptional regulation.</text>
</comment>
<evidence type="ECO:0000256" key="6">
    <source>
        <dbReference type="ARBA" id="ARBA00022771"/>
    </source>
</evidence>
<dbReference type="PROSITE" id="PS50157">
    <property type="entry name" value="ZINC_FINGER_C2H2_2"/>
    <property type="match status" value="5"/>
</dbReference>
<evidence type="ECO:0000256" key="3">
    <source>
        <dbReference type="ARBA" id="ARBA00006991"/>
    </source>
</evidence>
<dbReference type="SUPFAM" id="SSF57667">
    <property type="entry name" value="beta-beta-alpha zinc fingers"/>
    <property type="match status" value="5"/>
</dbReference>
<accession>A0A0C2XIU6</accession>
<gene>
    <name evidence="15" type="ORF">M378DRAFT_783518</name>
</gene>
<evidence type="ECO:0000256" key="13">
    <source>
        <dbReference type="SAM" id="MobiDB-lite"/>
    </source>
</evidence>
<dbReference type="InParanoid" id="A0A0C2XIU6"/>
<dbReference type="PANTHER" id="PTHR19818:SF139">
    <property type="entry name" value="PAIR-RULE PROTEIN ODD-PAIRED"/>
    <property type="match status" value="1"/>
</dbReference>
<evidence type="ECO:0000256" key="7">
    <source>
        <dbReference type="ARBA" id="ARBA00022833"/>
    </source>
</evidence>
<feature type="domain" description="C2H2-type" evidence="14">
    <location>
        <begin position="578"/>
        <end position="605"/>
    </location>
</feature>
<evidence type="ECO:0000259" key="14">
    <source>
        <dbReference type="PROSITE" id="PS50157"/>
    </source>
</evidence>
<keyword evidence="6 12" id="KW-0863">Zinc-finger</keyword>
<proteinExistence type="inferred from homology"/>
<evidence type="ECO:0000256" key="10">
    <source>
        <dbReference type="ARBA" id="ARBA00023163"/>
    </source>
</evidence>
<evidence type="ECO:0000256" key="2">
    <source>
        <dbReference type="ARBA" id="ARBA00004123"/>
    </source>
</evidence>
<dbReference type="PANTHER" id="PTHR19818">
    <property type="entry name" value="ZINC FINGER PROTEIN ZIC AND GLI"/>
    <property type="match status" value="1"/>
</dbReference>
<keyword evidence="10" id="KW-0804">Transcription</keyword>
<dbReference type="FunFam" id="3.30.160.60:FF:000072">
    <property type="entry name" value="zinc finger protein 143 isoform X1"/>
    <property type="match status" value="1"/>
</dbReference>
<keyword evidence="16" id="KW-1185">Reference proteome</keyword>
<dbReference type="InterPro" id="IPR036236">
    <property type="entry name" value="Znf_C2H2_sf"/>
</dbReference>
<sequence length="640" mass="69939">MDSRNGLPPYSPSNPCCDTPPTQPDLCCHHYYWPPTFSLPETPAMIPRPFDIPPNGALMSEECTDQCVVITCHDPEHNDGISCGSLYGDTPATGGASALHPSSNKTAIYSNCNSSCPPASVCLGQSSSPCLSPCSGAQMLPPQGQGCGIECNPVYSNLNECADCAPNYFYDFLKYQCCTDPYSAPSSGRMSSISPHDLDATTVGGDSGLFWNQTPSLCSRCGQERSVCSDNGLAPPYPGLTSHSHTSFEHPSSYAHNSSQVAGEGLITCHWGNCRATFSSPAELVGHVNLHHLYIPSMHTSMQIENEQSPSTLSLLQTDGASTDPSNLSCQWQNCGKHPEFKSSHTCALSYEQWRDFIAVHVFKDHLGLPADIVSAEGTTENKFLQGDGTREPPTSTESMGTDLDILSTPSLSPTLSSMTESVDPIPRISLHTPIQEPDDRTASSASEPSPSHRCRWHECTASFSTCEELTVHLSKVHVGSGRPIYECLWKGCSRNGEAGFGSRQKINRHLQSHTGHRPFQCNICHQNFSEAATLQQHMRRHTREKPYVCDHPDCGKAFAIAGALTIHKRTHNGQRPFKCPHCDRTFAESSNLSKHLRTHTGVKPYTCREVGCSKSFARPDQLSRHILTHKRRARPPDNL</sequence>
<dbReference type="FunFam" id="3.30.160.60:FF:000125">
    <property type="entry name" value="Putative zinc finger protein 143"/>
    <property type="match status" value="1"/>
</dbReference>
<feature type="region of interest" description="Disordered" evidence="13">
    <location>
        <begin position="428"/>
        <end position="454"/>
    </location>
</feature>
<dbReference type="AlphaFoldDB" id="A0A0C2XIU6"/>
<comment type="similarity">
    <text evidence="3">Belongs to the krueppel C2H2-type zinc-finger protein family.</text>
</comment>
<evidence type="ECO:0000256" key="1">
    <source>
        <dbReference type="ARBA" id="ARBA00003767"/>
    </source>
</evidence>
<keyword evidence="9" id="KW-0238">DNA-binding</keyword>
<evidence type="ECO:0000256" key="8">
    <source>
        <dbReference type="ARBA" id="ARBA00023015"/>
    </source>
</evidence>
<feature type="region of interest" description="Disordered" evidence="13">
    <location>
        <begin position="383"/>
        <end position="404"/>
    </location>
</feature>
<feature type="domain" description="C2H2-type" evidence="14">
    <location>
        <begin position="453"/>
        <end position="483"/>
    </location>
</feature>
<keyword evidence="5" id="KW-0677">Repeat</keyword>
<feature type="domain" description="C2H2-type" evidence="14">
    <location>
        <begin position="548"/>
        <end position="577"/>
    </location>
</feature>
<feature type="domain" description="C2H2-type" evidence="14">
    <location>
        <begin position="606"/>
        <end position="635"/>
    </location>
</feature>
<organism evidence="15 16">
    <name type="scientific">Amanita muscaria (strain Koide BX008)</name>
    <dbReference type="NCBI Taxonomy" id="946122"/>
    <lineage>
        <taxon>Eukaryota</taxon>
        <taxon>Fungi</taxon>
        <taxon>Dikarya</taxon>
        <taxon>Basidiomycota</taxon>
        <taxon>Agaricomycotina</taxon>
        <taxon>Agaricomycetes</taxon>
        <taxon>Agaricomycetidae</taxon>
        <taxon>Agaricales</taxon>
        <taxon>Pluteineae</taxon>
        <taxon>Amanitaceae</taxon>
        <taxon>Amanita</taxon>
    </lineage>
</organism>
<dbReference type="GO" id="GO:0000978">
    <property type="term" value="F:RNA polymerase II cis-regulatory region sequence-specific DNA binding"/>
    <property type="evidence" value="ECO:0007669"/>
    <property type="project" value="UniProtKB-ARBA"/>
</dbReference>
<dbReference type="FunFam" id="3.30.160.60:FF:000446">
    <property type="entry name" value="Zinc finger protein"/>
    <property type="match status" value="1"/>
</dbReference>
<evidence type="ECO:0000313" key="15">
    <source>
        <dbReference type="EMBL" id="KIL69401.1"/>
    </source>
</evidence>
<evidence type="ECO:0000256" key="4">
    <source>
        <dbReference type="ARBA" id="ARBA00022723"/>
    </source>
</evidence>
<dbReference type="PROSITE" id="PS00028">
    <property type="entry name" value="ZINC_FINGER_C2H2_1"/>
    <property type="match status" value="6"/>
</dbReference>
<keyword evidence="7" id="KW-0862">Zinc</keyword>
<feature type="domain" description="C2H2-type" evidence="14">
    <location>
        <begin position="520"/>
        <end position="547"/>
    </location>
</feature>
<evidence type="ECO:0000256" key="9">
    <source>
        <dbReference type="ARBA" id="ARBA00023125"/>
    </source>
</evidence>
<protein>
    <recommendedName>
        <fullName evidence="14">C2H2-type domain-containing protein</fullName>
    </recommendedName>
</protein>
<keyword evidence="8" id="KW-0805">Transcription regulation</keyword>
<dbReference type="SMART" id="SM00355">
    <property type="entry name" value="ZnF_C2H2"/>
    <property type="match status" value="7"/>
</dbReference>
<dbReference type="GO" id="GO:0005634">
    <property type="term" value="C:nucleus"/>
    <property type="evidence" value="ECO:0007669"/>
    <property type="project" value="UniProtKB-SubCell"/>
</dbReference>
<keyword evidence="11" id="KW-0539">Nucleus</keyword>
<keyword evidence="4" id="KW-0479">Metal-binding</keyword>
<dbReference type="GO" id="GO:0000981">
    <property type="term" value="F:DNA-binding transcription factor activity, RNA polymerase II-specific"/>
    <property type="evidence" value="ECO:0007669"/>
    <property type="project" value="TreeGrafter"/>
</dbReference>
<dbReference type="InterPro" id="IPR050329">
    <property type="entry name" value="GLI_C2H2-zinc-finger"/>
</dbReference>